<dbReference type="NCBIfam" id="NF047389">
    <property type="entry name" value="ATPase_Sll1717"/>
    <property type="match status" value="1"/>
</dbReference>
<proteinExistence type="predicted"/>
<protein>
    <recommendedName>
        <fullName evidence="3">FunZ protein</fullName>
    </recommendedName>
</protein>
<dbReference type="OrthoDB" id="9179688at2"/>
<dbReference type="InterPro" id="IPR027417">
    <property type="entry name" value="P-loop_NTPase"/>
</dbReference>
<dbReference type="eggNOG" id="ENOG5032FWM">
    <property type="taxonomic scope" value="Bacteria"/>
</dbReference>
<evidence type="ECO:0000313" key="1">
    <source>
        <dbReference type="EMBL" id="ADO77206.1"/>
    </source>
</evidence>
<keyword evidence="2" id="KW-1185">Reference proteome</keyword>
<organism evidence="1 2">
    <name type="scientific">Halanaerobium praevalens (strain ATCC 33744 / DSM 2228 / GSL)</name>
    <dbReference type="NCBI Taxonomy" id="572479"/>
    <lineage>
        <taxon>Bacteria</taxon>
        <taxon>Bacillati</taxon>
        <taxon>Bacillota</taxon>
        <taxon>Clostridia</taxon>
        <taxon>Halanaerobiales</taxon>
        <taxon>Halanaerobiaceae</taxon>
        <taxon>Halanaerobium</taxon>
    </lineage>
</organism>
<dbReference type="KEGG" id="hpk:Hprae_1054"/>
<evidence type="ECO:0000313" key="2">
    <source>
        <dbReference type="Proteomes" id="UP000006866"/>
    </source>
</evidence>
<dbReference type="SUPFAM" id="SSF52540">
    <property type="entry name" value="P-loop containing nucleoside triphosphate hydrolases"/>
    <property type="match status" value="1"/>
</dbReference>
<dbReference type="RefSeq" id="WP_014553239.1">
    <property type="nucleotide sequence ID" value="NC_017455.1"/>
</dbReference>
<evidence type="ECO:0008006" key="3">
    <source>
        <dbReference type="Google" id="ProtNLM"/>
    </source>
</evidence>
<dbReference type="PATRIC" id="fig|572479.3.peg.1067"/>
<name>E3DLG7_HALPG</name>
<sequence>MSKYKLEDITIGYNDGKKEAEYISNFHKYYYNYNNIYESILKKEKFLLLGRKGTGKSFLAEYIQKKAEFKENNYVKISDFKELKLKEFIYFKSEETSPNEFIAIWEWLILIEIALMIIEKEPIRFDFKFQIKLSKLKRFIKSNFKNLKLNTNDIVKTTKKASFKGGIFNSLTGSASISDESNKGSYLNYINDLKEVIFYLLKKSNMEYTLILDELDDKFKNDKNYKNIIISAIKIVDKLNMNFSKNKLKIKVIILLRSDIFSILNDSNLNKIKQDNSIEIEWGTSSRIRKYEPLMKMITNRIKNSIPELAKVAHNDIYDMFFKEKIQVGYNNGLSPEIFLLQRSFFRPRDIITYLKFIKEKYPNGHHFRNDYIIDLEIKYSEYFLDELRNELKGHLKDREIEEGFSLLRQFHKKHFSYEEIKQYYQKNKERYASLNLDLILKTFFKFGAIGNSWYVKGKDKYKYCYSYIDKRAEIDFSKDFTLHMGLNKVLKLD</sequence>
<dbReference type="Proteomes" id="UP000006866">
    <property type="component" value="Chromosome"/>
</dbReference>
<dbReference type="EMBL" id="CP002175">
    <property type="protein sequence ID" value="ADO77206.1"/>
    <property type="molecule type" value="Genomic_DNA"/>
</dbReference>
<reference evidence="1 2" key="2">
    <citation type="journal article" date="2011" name="Stand. Genomic Sci.">
        <title>Complete genome sequence of the extremely halophilic Halanaerobium praevalens type strain (GSL).</title>
        <authorList>
            <person name="Ivanova N."/>
            <person name="Sikorski J."/>
            <person name="Chertkov O."/>
            <person name="Nolan M."/>
            <person name="Lucas S."/>
            <person name="Hammon N."/>
            <person name="Deshpande S."/>
            <person name="Cheng J.F."/>
            <person name="Tapia R."/>
            <person name="Han C."/>
            <person name="Goodwin L."/>
            <person name="Pitluck S."/>
            <person name="Huntemann M."/>
            <person name="Liolios K."/>
            <person name="Pagani I."/>
            <person name="Mavromatis K."/>
            <person name="Ovchinikova G."/>
            <person name="Pati A."/>
            <person name="Chen A."/>
            <person name="Palaniappan K."/>
            <person name="Land M."/>
            <person name="Hauser L."/>
            <person name="Brambilla E.M."/>
            <person name="Kannan K.P."/>
            <person name="Rohde M."/>
            <person name="Tindall B.J."/>
            <person name="Goker M."/>
            <person name="Detter J.C."/>
            <person name="Woyke T."/>
            <person name="Bristow J."/>
            <person name="Eisen J.A."/>
            <person name="Markowitz V."/>
            <person name="Hugenholtz P."/>
            <person name="Kyrpides N.C."/>
            <person name="Klenk H.P."/>
            <person name="Lapidus A."/>
        </authorList>
    </citation>
    <scope>NUCLEOTIDE SEQUENCE [LARGE SCALE GENOMIC DNA]</scope>
    <source>
        <strain evidence="2">ATCC 33744 / DSM 2228 / GSL</strain>
    </source>
</reference>
<dbReference type="AlphaFoldDB" id="E3DLG7"/>
<gene>
    <name evidence="1" type="ordered locus">Hprae_1054</name>
</gene>
<dbReference type="HOGENOM" id="CLU_035897_1_0_9"/>
<dbReference type="InterPro" id="IPR059206">
    <property type="entry name" value="Sll1717-like"/>
</dbReference>
<dbReference type="STRING" id="572479.Hprae_1054"/>
<reference evidence="2" key="1">
    <citation type="submission" date="2010-10" db="EMBL/GenBank/DDBJ databases">
        <title>The complete genome of Halanaerobium praevalens DSM 2228.</title>
        <authorList>
            <consortium name="US DOE Joint Genome Institute (JGI-PGF)"/>
            <person name="Lucas S."/>
            <person name="Copeland A."/>
            <person name="Lapidus A."/>
            <person name="Glavina del Rio T."/>
            <person name="Dalin E."/>
            <person name="Tice H."/>
            <person name="Bruce D."/>
            <person name="Goodwin L."/>
            <person name="Pitluck S."/>
            <person name="Kyrpides N."/>
            <person name="Mavromatis K."/>
            <person name="Ivanova N."/>
            <person name="Ovchinnikova G."/>
            <person name="Chertkov O."/>
            <person name="Detter J.C."/>
            <person name="Han C."/>
            <person name="Larimer F."/>
            <person name="Land M."/>
            <person name="Hauser L."/>
            <person name="Markowitz V."/>
            <person name="Cheng J.-F."/>
            <person name="Hugenholtz P."/>
            <person name="Woyke T."/>
            <person name="Wu D."/>
            <person name="Tindall B."/>
            <person name="Pomrenke H.G."/>
            <person name="Brambilla E."/>
            <person name="Klenk H.-P."/>
            <person name="Eisen J.A."/>
        </authorList>
    </citation>
    <scope>NUCLEOTIDE SEQUENCE [LARGE SCALE GENOMIC DNA]</scope>
    <source>
        <strain evidence="2">ATCC 33744 / DSM 2228 / GSL</strain>
    </source>
</reference>
<accession>E3DLG7</accession>